<protein>
    <submittedName>
        <fullName evidence="1">Uncharacterized protein</fullName>
    </submittedName>
</protein>
<gene>
    <name evidence="1" type="ORF">TNCT_41581</name>
</gene>
<proteinExistence type="predicted"/>
<accession>A0A8X6FW96</accession>
<organism evidence="1 2">
    <name type="scientific">Trichonephila clavata</name>
    <name type="common">Joro spider</name>
    <name type="synonym">Nephila clavata</name>
    <dbReference type="NCBI Taxonomy" id="2740835"/>
    <lineage>
        <taxon>Eukaryota</taxon>
        <taxon>Metazoa</taxon>
        <taxon>Ecdysozoa</taxon>
        <taxon>Arthropoda</taxon>
        <taxon>Chelicerata</taxon>
        <taxon>Arachnida</taxon>
        <taxon>Araneae</taxon>
        <taxon>Araneomorphae</taxon>
        <taxon>Entelegynae</taxon>
        <taxon>Araneoidea</taxon>
        <taxon>Nephilidae</taxon>
        <taxon>Trichonephila</taxon>
    </lineage>
</organism>
<evidence type="ECO:0000313" key="2">
    <source>
        <dbReference type="Proteomes" id="UP000887116"/>
    </source>
</evidence>
<evidence type="ECO:0000313" key="1">
    <source>
        <dbReference type="EMBL" id="GFQ90023.1"/>
    </source>
</evidence>
<dbReference type="Proteomes" id="UP000887116">
    <property type="component" value="Unassembled WGS sequence"/>
</dbReference>
<dbReference type="EMBL" id="BMAO01033507">
    <property type="protein sequence ID" value="GFQ90023.1"/>
    <property type="molecule type" value="Genomic_DNA"/>
</dbReference>
<dbReference type="AlphaFoldDB" id="A0A8X6FW96"/>
<reference evidence="1" key="1">
    <citation type="submission" date="2020-07" db="EMBL/GenBank/DDBJ databases">
        <title>Multicomponent nature underlies the extraordinary mechanical properties of spider dragline silk.</title>
        <authorList>
            <person name="Kono N."/>
            <person name="Nakamura H."/>
            <person name="Mori M."/>
            <person name="Yoshida Y."/>
            <person name="Ohtoshi R."/>
            <person name="Malay A.D."/>
            <person name="Moran D.A.P."/>
            <person name="Tomita M."/>
            <person name="Numata K."/>
            <person name="Arakawa K."/>
        </authorList>
    </citation>
    <scope>NUCLEOTIDE SEQUENCE</scope>
</reference>
<name>A0A8X6FW96_TRICU</name>
<comment type="caution">
    <text evidence="1">The sequence shown here is derived from an EMBL/GenBank/DDBJ whole genome shotgun (WGS) entry which is preliminary data.</text>
</comment>
<sequence length="134" mass="14903">MWVERRDSGHSASRSLCLYLHEKTKSKVPSLFFCLLPNKSLIYETAREKERRRNGEALFTCSGQNHVVSSSPSESSCKSSKRCFPARSARQSGEAGLSGFLLPFPSISRAQLSLPLFSTETRPPKLPQGFLAHS</sequence>
<keyword evidence="2" id="KW-1185">Reference proteome</keyword>